<proteinExistence type="predicted"/>
<gene>
    <name evidence="3" type="ORF">O9H85_26835</name>
</gene>
<evidence type="ECO:0000313" key="4">
    <source>
        <dbReference type="Proteomes" id="UP001527882"/>
    </source>
</evidence>
<feature type="transmembrane region" description="Helical" evidence="1">
    <location>
        <begin position="16"/>
        <end position="37"/>
    </location>
</feature>
<keyword evidence="1" id="KW-1133">Transmembrane helix</keyword>
<dbReference type="InterPro" id="IPR025508">
    <property type="entry name" value="DUF4395"/>
</dbReference>
<evidence type="ECO:0000259" key="2">
    <source>
        <dbReference type="Pfam" id="PF14340"/>
    </source>
</evidence>
<protein>
    <submittedName>
        <fullName evidence="3">DUF4395 domain-containing protein</fullName>
    </submittedName>
</protein>
<sequence>MKEIPLPYVRTNQAGIVLLVLLAILLQQPVLIVVLWAIQVINLWQGVRSNVFVMLAAPFLRSKLAGAPTESRELQRFNNSIAVILLTLSILFFWLNAGSIAGYIFAGLVGAAALMAICGYCIGCTLYYQFKRLRR</sequence>
<keyword evidence="1" id="KW-0472">Membrane</keyword>
<reference evidence="3 4" key="1">
    <citation type="submission" date="2022-12" db="EMBL/GenBank/DDBJ databases">
        <title>Draft genome sequence of Paenibacillus sp. dW9.</title>
        <authorList>
            <person name="Choi E.-W."/>
            <person name="Kim D.-U."/>
        </authorList>
    </citation>
    <scope>NUCLEOTIDE SEQUENCE [LARGE SCALE GENOMIC DNA]</scope>
    <source>
        <strain evidence="4">dW9</strain>
    </source>
</reference>
<dbReference type="EMBL" id="JAQAGZ010000020">
    <property type="protein sequence ID" value="MCZ8515951.1"/>
    <property type="molecule type" value="Genomic_DNA"/>
</dbReference>
<evidence type="ECO:0000313" key="3">
    <source>
        <dbReference type="EMBL" id="MCZ8515951.1"/>
    </source>
</evidence>
<keyword evidence="4" id="KW-1185">Reference proteome</keyword>
<evidence type="ECO:0000256" key="1">
    <source>
        <dbReference type="SAM" id="Phobius"/>
    </source>
</evidence>
<accession>A0ABT4QGG7</accession>
<dbReference type="PIRSF" id="PIRSF030042">
    <property type="entry name" value="UCP030042"/>
    <property type="match status" value="1"/>
</dbReference>
<feature type="transmembrane region" description="Helical" evidence="1">
    <location>
        <begin position="103"/>
        <end position="128"/>
    </location>
</feature>
<dbReference type="InterPro" id="IPR016942">
    <property type="entry name" value="UCP030042"/>
</dbReference>
<dbReference type="Proteomes" id="UP001527882">
    <property type="component" value="Unassembled WGS sequence"/>
</dbReference>
<comment type="caution">
    <text evidence="3">The sequence shown here is derived from an EMBL/GenBank/DDBJ whole genome shotgun (WGS) entry which is preliminary data.</text>
</comment>
<dbReference type="Pfam" id="PF14340">
    <property type="entry name" value="DUF4395"/>
    <property type="match status" value="1"/>
</dbReference>
<dbReference type="RefSeq" id="WP_269884482.1">
    <property type="nucleotide sequence ID" value="NZ_JAQAGZ010000020.1"/>
</dbReference>
<keyword evidence="1" id="KW-0812">Transmembrane</keyword>
<feature type="transmembrane region" description="Helical" evidence="1">
    <location>
        <begin position="81"/>
        <end position="97"/>
    </location>
</feature>
<organism evidence="3 4">
    <name type="scientific">Paenibacillus gyeongsangnamensis</name>
    <dbReference type="NCBI Taxonomy" id="3388067"/>
    <lineage>
        <taxon>Bacteria</taxon>
        <taxon>Bacillati</taxon>
        <taxon>Bacillota</taxon>
        <taxon>Bacilli</taxon>
        <taxon>Bacillales</taxon>
        <taxon>Paenibacillaceae</taxon>
        <taxon>Paenibacillus</taxon>
    </lineage>
</organism>
<feature type="domain" description="DUF4395" evidence="2">
    <location>
        <begin position="5"/>
        <end position="132"/>
    </location>
</feature>
<name>A0ABT4QGG7_9BACL</name>